<feature type="compositionally biased region" description="Polar residues" evidence="1">
    <location>
        <begin position="117"/>
        <end position="126"/>
    </location>
</feature>
<gene>
    <name evidence="2" type="ORF">GUJ93_ZPchr0007g6001</name>
</gene>
<name>A0A8J5SUV4_ZIZPA</name>
<feature type="region of interest" description="Disordered" evidence="1">
    <location>
        <begin position="117"/>
        <end position="142"/>
    </location>
</feature>
<reference evidence="2" key="2">
    <citation type="submission" date="2021-02" db="EMBL/GenBank/DDBJ databases">
        <authorList>
            <person name="Kimball J.A."/>
            <person name="Haas M.W."/>
            <person name="Macchietto M."/>
            <person name="Kono T."/>
            <person name="Duquette J."/>
            <person name="Shao M."/>
        </authorList>
    </citation>
    <scope>NUCLEOTIDE SEQUENCE</scope>
    <source>
        <tissue evidence="2">Fresh leaf tissue</tissue>
    </source>
</reference>
<sequence length="266" mass="28407">MFQRSDAMTTFVPTAEDMQALADLQQAVANLRAYVGLAPVASTLSSFPYDVTSFLTTPSPHAEAEAQGERKDREVLSPILIKEAADQQGEVTLMALVEPSADDAALTANKRAMEQVVTASSPSSPNMEAEAQGGGEKGGDATSQTLPWPNFHSLYHGPPPPMRRALDAKVKATVTPTNHVGVISTPMGQRRPSASIVLPCAPPILPTCRPTYHCARHTSGSAQQTTVELLTIVVGLFHHNRRPKHSPRTAPSAGAVAVETERLAWF</sequence>
<proteinExistence type="predicted"/>
<evidence type="ECO:0000256" key="1">
    <source>
        <dbReference type="SAM" id="MobiDB-lite"/>
    </source>
</evidence>
<dbReference type="AlphaFoldDB" id="A0A8J5SUV4"/>
<dbReference type="Proteomes" id="UP000729402">
    <property type="component" value="Unassembled WGS sequence"/>
</dbReference>
<evidence type="ECO:0000313" key="2">
    <source>
        <dbReference type="EMBL" id="KAG8080713.1"/>
    </source>
</evidence>
<dbReference type="EMBL" id="JAAALK010000282">
    <property type="protein sequence ID" value="KAG8080713.1"/>
    <property type="molecule type" value="Genomic_DNA"/>
</dbReference>
<comment type="caution">
    <text evidence="2">The sequence shown here is derived from an EMBL/GenBank/DDBJ whole genome shotgun (WGS) entry which is preliminary data.</text>
</comment>
<reference evidence="2" key="1">
    <citation type="journal article" date="2021" name="bioRxiv">
        <title>Whole Genome Assembly and Annotation of Northern Wild Rice, Zizania palustris L., Supports a Whole Genome Duplication in the Zizania Genus.</title>
        <authorList>
            <person name="Haas M."/>
            <person name="Kono T."/>
            <person name="Macchietto M."/>
            <person name="Millas R."/>
            <person name="McGilp L."/>
            <person name="Shao M."/>
            <person name="Duquette J."/>
            <person name="Hirsch C.N."/>
            <person name="Kimball J."/>
        </authorList>
    </citation>
    <scope>NUCLEOTIDE SEQUENCE</scope>
    <source>
        <tissue evidence="2">Fresh leaf tissue</tissue>
    </source>
</reference>
<protein>
    <submittedName>
        <fullName evidence="2">Uncharacterized protein</fullName>
    </submittedName>
</protein>
<organism evidence="2 3">
    <name type="scientific">Zizania palustris</name>
    <name type="common">Northern wild rice</name>
    <dbReference type="NCBI Taxonomy" id="103762"/>
    <lineage>
        <taxon>Eukaryota</taxon>
        <taxon>Viridiplantae</taxon>
        <taxon>Streptophyta</taxon>
        <taxon>Embryophyta</taxon>
        <taxon>Tracheophyta</taxon>
        <taxon>Spermatophyta</taxon>
        <taxon>Magnoliopsida</taxon>
        <taxon>Liliopsida</taxon>
        <taxon>Poales</taxon>
        <taxon>Poaceae</taxon>
        <taxon>BOP clade</taxon>
        <taxon>Oryzoideae</taxon>
        <taxon>Oryzeae</taxon>
        <taxon>Zizaniinae</taxon>
        <taxon>Zizania</taxon>
    </lineage>
</organism>
<accession>A0A8J5SUV4</accession>
<evidence type="ECO:0000313" key="3">
    <source>
        <dbReference type="Proteomes" id="UP000729402"/>
    </source>
</evidence>
<keyword evidence="3" id="KW-1185">Reference proteome</keyword>